<gene>
    <name evidence="2" type="ORF">K402DRAFT_342829</name>
</gene>
<accession>A0A6G1GJX3</accession>
<protein>
    <recommendedName>
        <fullName evidence="4">Rpr2-domain-containing protein</fullName>
    </recommendedName>
</protein>
<keyword evidence="3" id="KW-1185">Reference proteome</keyword>
<organism evidence="2 3">
    <name type="scientific">Aulographum hederae CBS 113979</name>
    <dbReference type="NCBI Taxonomy" id="1176131"/>
    <lineage>
        <taxon>Eukaryota</taxon>
        <taxon>Fungi</taxon>
        <taxon>Dikarya</taxon>
        <taxon>Ascomycota</taxon>
        <taxon>Pezizomycotina</taxon>
        <taxon>Dothideomycetes</taxon>
        <taxon>Pleosporomycetidae</taxon>
        <taxon>Aulographales</taxon>
        <taxon>Aulographaceae</taxon>
    </lineage>
</organism>
<dbReference type="PANTHER" id="PTHR14742">
    <property type="entry name" value="RIBONUCLEASE P SUBUNIT P21"/>
    <property type="match status" value="1"/>
</dbReference>
<dbReference type="GO" id="GO:0005655">
    <property type="term" value="C:nucleolar ribonuclease P complex"/>
    <property type="evidence" value="ECO:0007669"/>
    <property type="project" value="TreeGrafter"/>
</dbReference>
<reference evidence="2" key="1">
    <citation type="journal article" date="2020" name="Stud. Mycol.">
        <title>101 Dothideomycetes genomes: a test case for predicting lifestyles and emergence of pathogens.</title>
        <authorList>
            <person name="Haridas S."/>
            <person name="Albert R."/>
            <person name="Binder M."/>
            <person name="Bloem J."/>
            <person name="Labutti K."/>
            <person name="Salamov A."/>
            <person name="Andreopoulos B."/>
            <person name="Baker S."/>
            <person name="Barry K."/>
            <person name="Bills G."/>
            <person name="Bluhm B."/>
            <person name="Cannon C."/>
            <person name="Castanera R."/>
            <person name="Culley D."/>
            <person name="Daum C."/>
            <person name="Ezra D."/>
            <person name="Gonzalez J."/>
            <person name="Henrissat B."/>
            <person name="Kuo A."/>
            <person name="Liang C."/>
            <person name="Lipzen A."/>
            <person name="Lutzoni F."/>
            <person name="Magnuson J."/>
            <person name="Mondo S."/>
            <person name="Nolan M."/>
            <person name="Ohm R."/>
            <person name="Pangilinan J."/>
            <person name="Park H.-J."/>
            <person name="Ramirez L."/>
            <person name="Alfaro M."/>
            <person name="Sun H."/>
            <person name="Tritt A."/>
            <person name="Yoshinaga Y."/>
            <person name="Zwiers L.-H."/>
            <person name="Turgeon B."/>
            <person name="Goodwin S."/>
            <person name="Spatafora J."/>
            <person name="Crous P."/>
            <person name="Grigoriev I."/>
        </authorList>
    </citation>
    <scope>NUCLEOTIDE SEQUENCE</scope>
    <source>
        <strain evidence="2">CBS 113979</strain>
    </source>
</reference>
<evidence type="ECO:0000256" key="1">
    <source>
        <dbReference type="SAM" id="MobiDB-lite"/>
    </source>
</evidence>
<dbReference type="Pfam" id="PF04032">
    <property type="entry name" value="Rpr2"/>
    <property type="match status" value="1"/>
</dbReference>
<evidence type="ECO:0008006" key="4">
    <source>
        <dbReference type="Google" id="ProtNLM"/>
    </source>
</evidence>
<name>A0A6G1GJX3_9PEZI</name>
<dbReference type="Proteomes" id="UP000800041">
    <property type="component" value="Unassembled WGS sequence"/>
</dbReference>
<dbReference type="PANTHER" id="PTHR14742:SF3">
    <property type="entry name" value="RIBONUCLEASE MRP PROTEIN SUBUNIT SNM1"/>
    <property type="match status" value="1"/>
</dbReference>
<evidence type="ECO:0000313" key="2">
    <source>
        <dbReference type="EMBL" id="KAF1981211.1"/>
    </source>
</evidence>
<dbReference type="InterPro" id="IPR007175">
    <property type="entry name" value="Rpr2/Snm1/Rpp21"/>
</dbReference>
<proteinExistence type="predicted"/>
<feature type="compositionally biased region" description="Polar residues" evidence="1">
    <location>
        <begin position="178"/>
        <end position="188"/>
    </location>
</feature>
<dbReference type="Gene3D" id="6.20.50.20">
    <property type="match status" value="1"/>
</dbReference>
<dbReference type="AlphaFoldDB" id="A0A6G1GJX3"/>
<dbReference type="GO" id="GO:0008033">
    <property type="term" value="P:tRNA processing"/>
    <property type="evidence" value="ECO:0007669"/>
    <property type="project" value="TreeGrafter"/>
</dbReference>
<feature type="region of interest" description="Disordered" evidence="1">
    <location>
        <begin position="116"/>
        <end position="201"/>
    </location>
</feature>
<evidence type="ECO:0000313" key="3">
    <source>
        <dbReference type="Proteomes" id="UP000800041"/>
    </source>
</evidence>
<dbReference type="OrthoDB" id="438080at2759"/>
<sequence length="201" mass="21934">MSTVLSTQPKRWAAHDARLNYLDQAAHFLAPTAPSTAAFLQSGHSELTFEKSAKVAEERRRSVCGACGNIMLPGWTCRVDQEVCKPHKQHARPVQTGAKSIVYHCLGCKSKTRFPVNRESRRPMRPKARNTMEAPGAKQKGLQGTISASRTAPQPEVSSTASTKQKNRTRKQAGLSAQLAQTKSNSKSGLGLDLMDFMKSG</sequence>
<feature type="compositionally biased region" description="Polar residues" evidence="1">
    <location>
        <begin position="142"/>
        <end position="164"/>
    </location>
</feature>
<dbReference type="EMBL" id="ML977204">
    <property type="protein sequence ID" value="KAF1981211.1"/>
    <property type="molecule type" value="Genomic_DNA"/>
</dbReference>